<name>E6K0S7_PARDN</name>
<evidence type="ECO:0000259" key="1">
    <source>
        <dbReference type="Pfam" id="PF01979"/>
    </source>
</evidence>
<dbReference type="InterPro" id="IPR006680">
    <property type="entry name" value="Amidohydro-rel"/>
</dbReference>
<dbReference type="SUPFAM" id="SSF51338">
    <property type="entry name" value="Composite domain of metallo-dependent hydrolases"/>
    <property type="match status" value="1"/>
</dbReference>
<dbReference type="Gene3D" id="1.20.58.520">
    <property type="entry name" value="Amidohydrolase"/>
    <property type="match status" value="1"/>
</dbReference>
<keyword evidence="3" id="KW-1185">Reference proteome</keyword>
<dbReference type="InterPro" id="IPR011059">
    <property type="entry name" value="Metal-dep_hydrolase_composite"/>
</dbReference>
<dbReference type="Gene3D" id="3.30.110.90">
    <property type="entry name" value="Amidohydrolase"/>
    <property type="match status" value="1"/>
</dbReference>
<reference evidence="2 3" key="1">
    <citation type="submission" date="2010-12" db="EMBL/GenBank/DDBJ databases">
        <authorList>
            <person name="Muzny D."/>
            <person name="Qin X."/>
            <person name="Buhay C."/>
            <person name="Dugan-Rocha S."/>
            <person name="Ding Y."/>
            <person name="Chen G."/>
            <person name="Hawes A."/>
            <person name="Holder M."/>
            <person name="Jhangiani S."/>
            <person name="Johnson A."/>
            <person name="Khan Z."/>
            <person name="Li Z."/>
            <person name="Liu W."/>
            <person name="Liu X."/>
            <person name="Perez L."/>
            <person name="Shen H."/>
            <person name="Wang Q."/>
            <person name="Watt J."/>
            <person name="Xi L."/>
            <person name="Xin Y."/>
            <person name="Zhou J."/>
            <person name="Deng J."/>
            <person name="Jiang H."/>
            <person name="Liu Y."/>
            <person name="Qu J."/>
            <person name="Song X.-Z."/>
            <person name="Zhang L."/>
            <person name="Villasana D."/>
            <person name="Johnson A."/>
            <person name="Liu J."/>
            <person name="Liyanage D."/>
            <person name="Lorensuhewa L."/>
            <person name="Robinson T."/>
            <person name="Song A."/>
            <person name="Song B.-B."/>
            <person name="Dinh H."/>
            <person name="Thornton R."/>
            <person name="Coyle M."/>
            <person name="Francisco L."/>
            <person name="Jackson L."/>
            <person name="Javaid M."/>
            <person name="Korchina V."/>
            <person name="Kovar C."/>
            <person name="Mata R."/>
            <person name="Mathew T."/>
            <person name="Ngo R."/>
            <person name="Nguyen L."/>
            <person name="Nguyen N."/>
            <person name="Okwuonu G."/>
            <person name="Ongeri F."/>
            <person name="Pham C."/>
            <person name="Simmons D."/>
            <person name="Wilczek-Boney K."/>
            <person name="Hale W."/>
            <person name="Jakkamsetti A."/>
            <person name="Pham P."/>
            <person name="Ruth R."/>
            <person name="San Lucas F."/>
            <person name="Warren J."/>
            <person name="Zhang J."/>
            <person name="Zhao Z."/>
            <person name="Zhou C."/>
            <person name="Zhu D."/>
            <person name="Lee S."/>
            <person name="Bess C."/>
            <person name="Blankenburg K."/>
            <person name="Forbes L."/>
            <person name="Fu Q."/>
            <person name="Gubbala S."/>
            <person name="Hirani K."/>
            <person name="Jayaseelan J.C."/>
            <person name="Lara F."/>
            <person name="Munidasa M."/>
            <person name="Palculict T."/>
            <person name="Patil S."/>
            <person name="Pu L.-L."/>
            <person name="Saada N."/>
            <person name="Tang L."/>
            <person name="Weissenberger G."/>
            <person name="Zhu Y."/>
            <person name="Hemphill L."/>
            <person name="Shang Y."/>
            <person name="Youmans B."/>
            <person name="Ayvaz T."/>
            <person name="Ross M."/>
            <person name="Santibanez J."/>
            <person name="Aqrawi P."/>
            <person name="Gross S."/>
            <person name="Joshi V."/>
            <person name="Fowler G."/>
            <person name="Nazareth L."/>
            <person name="Reid J."/>
            <person name="Worley K."/>
            <person name="Petrosino J."/>
            <person name="Highlander S."/>
            <person name="Gibbs R."/>
        </authorList>
    </citation>
    <scope>NUCLEOTIDE SEQUENCE [LARGE SCALE GENOMIC DNA]</scope>
    <source>
        <strain evidence="2 3">DSM 10105</strain>
    </source>
</reference>
<dbReference type="HOGENOM" id="CLU_023620_2_2_11"/>
<accession>E6K0S7</accession>
<sequence length="475" mass="50153">MEITNKLADLSARIKVTAPAKLSTEHVPFVIHHANLVRTLKGIDGLGLREGSIAEDHSLAIDAQGLIEDIFPSSDQARAQALSDGHKSIDAQGRYILPGLINAHAHVFGSGKGIPLGINTKDSQAMAKSFLQTVPGQAFLRKITESNIRQALLSGVTTLRTVGDIAYDTVALRNRINDGETVGPRILASGPLLAIHGGHGAPLIALEGDSEEEIISNVHQLLDHGVDVIKIAATGGVTDSQVLGEAGQPQMTEENMRLICQEAHKAGVMVAAHAQSLEGTKRALKAGVDTIEHGSTLDQEVTALYRKNPNSLRGWSAVIPTLSAMLPTVSLDQDGLGMSDVARSNSAQVGENLLTGLREAVAKNLHVGVGTDSAMPYVTQYNTWRELDYLVRYAGMAPAQAIYAATGANAEILGLDQVTGSLTIGLAADLLVVEGNPLDDLRALDKPALVVAGGIPVWRPHAKHFPAVDQALDTI</sequence>
<dbReference type="RefSeq" id="WP_006290212.1">
    <property type="nucleotide sequence ID" value="NZ_AP012333.1"/>
</dbReference>
<dbReference type="GO" id="GO:0016810">
    <property type="term" value="F:hydrolase activity, acting on carbon-nitrogen (but not peptide) bonds"/>
    <property type="evidence" value="ECO:0007669"/>
    <property type="project" value="InterPro"/>
</dbReference>
<dbReference type="eggNOG" id="COG1228">
    <property type="taxonomic scope" value="Bacteria"/>
</dbReference>
<evidence type="ECO:0000313" key="2">
    <source>
        <dbReference type="EMBL" id="EFT83408.1"/>
    </source>
</evidence>
<dbReference type="EMBL" id="AEON01000001">
    <property type="protein sequence ID" value="EFT83408.1"/>
    <property type="molecule type" value="Genomic_DNA"/>
</dbReference>
<dbReference type="InterPro" id="IPR032466">
    <property type="entry name" value="Metal_Hydrolase"/>
</dbReference>
<dbReference type="InterPro" id="IPR051781">
    <property type="entry name" value="Metallo-dep_Hydrolase"/>
</dbReference>
<dbReference type="CDD" id="cd01299">
    <property type="entry name" value="Met_dep_hydrolase_A"/>
    <property type="match status" value="1"/>
</dbReference>
<dbReference type="PANTHER" id="PTHR43135:SF3">
    <property type="entry name" value="ALPHA-D-RIBOSE 1-METHYLPHOSPHONATE 5-TRIPHOSPHATE DIPHOSPHATASE"/>
    <property type="match status" value="1"/>
</dbReference>
<gene>
    <name evidence="2" type="ORF">HMPREF0620_0413</name>
</gene>
<proteinExistence type="predicted"/>
<evidence type="ECO:0000313" key="3">
    <source>
        <dbReference type="Proteomes" id="UP000004946"/>
    </source>
</evidence>
<dbReference type="Gene3D" id="2.30.40.10">
    <property type="entry name" value="Urease, subunit C, domain 1"/>
    <property type="match status" value="1"/>
</dbReference>
<dbReference type="AlphaFoldDB" id="E6K0S7"/>
<dbReference type="KEGG" id="pdo:PSDT_1183"/>
<dbReference type="InterPro" id="IPR057744">
    <property type="entry name" value="OTAase-like"/>
</dbReference>
<keyword evidence="2" id="KW-0378">Hydrolase</keyword>
<comment type="caution">
    <text evidence="2">The sequence shown here is derived from an EMBL/GenBank/DDBJ whole genome shotgun (WGS) entry which is preliminary data.</text>
</comment>
<dbReference type="Pfam" id="PF01979">
    <property type="entry name" value="Amidohydro_1"/>
    <property type="match status" value="1"/>
</dbReference>
<organism evidence="2 3">
    <name type="scientific">Parascardovia denticolens DSM 10105 = JCM 12538</name>
    <dbReference type="NCBI Taxonomy" id="864564"/>
    <lineage>
        <taxon>Bacteria</taxon>
        <taxon>Bacillati</taxon>
        <taxon>Actinomycetota</taxon>
        <taxon>Actinomycetes</taxon>
        <taxon>Bifidobacteriales</taxon>
        <taxon>Bifidobacteriaceae</taxon>
        <taxon>Parascardovia</taxon>
    </lineage>
</organism>
<protein>
    <submittedName>
        <fullName evidence="2">Amidohydrolase family protein</fullName>
    </submittedName>
</protein>
<dbReference type="Proteomes" id="UP000004946">
    <property type="component" value="Chromosome"/>
</dbReference>
<dbReference type="Gene3D" id="3.40.50.10910">
    <property type="entry name" value="Amidohydrolase"/>
    <property type="match status" value="1"/>
</dbReference>
<feature type="domain" description="Amidohydrolase-related" evidence="1">
    <location>
        <begin position="95"/>
        <end position="452"/>
    </location>
</feature>
<dbReference type="PATRIC" id="fig|864564.6.peg.1299"/>
<dbReference type="SUPFAM" id="SSF51556">
    <property type="entry name" value="Metallo-dependent hydrolases"/>
    <property type="match status" value="1"/>
</dbReference>
<dbReference type="PANTHER" id="PTHR43135">
    <property type="entry name" value="ALPHA-D-RIBOSE 1-METHYLPHOSPHONATE 5-TRIPHOSPHATE DIPHOSPHATASE"/>
    <property type="match status" value="1"/>
</dbReference>